<dbReference type="HOGENOM" id="CLU_1845689_0_0_1"/>
<dbReference type="KEGG" id="pbl:PAAG_00398"/>
<dbReference type="Proteomes" id="UP000002059">
    <property type="component" value="Partially assembled WGS sequence"/>
</dbReference>
<evidence type="ECO:0000313" key="3">
    <source>
        <dbReference type="Proteomes" id="UP000002059"/>
    </source>
</evidence>
<evidence type="ECO:0000256" key="1">
    <source>
        <dbReference type="SAM" id="Phobius"/>
    </source>
</evidence>
<evidence type="ECO:0000313" key="2">
    <source>
        <dbReference type="EMBL" id="EEH36075.2"/>
    </source>
</evidence>
<dbReference type="RefSeq" id="XP_015700338.1">
    <property type="nucleotide sequence ID" value="XM_015844003.1"/>
</dbReference>
<dbReference type="EMBL" id="KN293992">
    <property type="protein sequence ID" value="EEH36075.2"/>
    <property type="molecule type" value="Genomic_DNA"/>
</dbReference>
<reference evidence="2 3" key="1">
    <citation type="journal article" date="2011" name="PLoS Genet.">
        <title>Comparative genomic analysis of human fungal pathogens causing paracoccidioidomycosis.</title>
        <authorList>
            <person name="Desjardins C.A."/>
            <person name="Champion M.D."/>
            <person name="Holder J.W."/>
            <person name="Muszewska A."/>
            <person name="Goldberg J."/>
            <person name="Bailao A.M."/>
            <person name="Brigido M.M."/>
            <person name="Ferreira M.E."/>
            <person name="Garcia A.M."/>
            <person name="Grynberg M."/>
            <person name="Gujja S."/>
            <person name="Heiman D.I."/>
            <person name="Henn M.R."/>
            <person name="Kodira C.D."/>
            <person name="Leon-Narvaez H."/>
            <person name="Longo L.V."/>
            <person name="Ma L.J."/>
            <person name="Malavazi I."/>
            <person name="Matsuo A.L."/>
            <person name="Morais F.V."/>
            <person name="Pereira M."/>
            <person name="Rodriguez-Brito S."/>
            <person name="Sakthikumar S."/>
            <person name="Salem-Izacc S.M."/>
            <person name="Sykes S.M."/>
            <person name="Teixeira M.M."/>
            <person name="Vallejo M.C."/>
            <person name="Walter M.E."/>
            <person name="Yandava C."/>
            <person name="Young S."/>
            <person name="Zeng Q."/>
            <person name="Zucker J."/>
            <person name="Felipe M.S."/>
            <person name="Goldman G.H."/>
            <person name="Haas B.J."/>
            <person name="McEwen J.G."/>
            <person name="Nino-Vega G."/>
            <person name="Puccia R."/>
            <person name="San-Blas G."/>
            <person name="Soares C.M."/>
            <person name="Birren B.W."/>
            <person name="Cuomo C.A."/>
        </authorList>
    </citation>
    <scope>NUCLEOTIDE SEQUENCE [LARGE SCALE GENOMIC DNA]</scope>
    <source>
        <strain evidence="3">ATCC MYA-826 / Pb01</strain>
    </source>
</reference>
<dbReference type="GeneID" id="9100946"/>
<dbReference type="AlphaFoldDB" id="C1GPF3"/>
<keyword evidence="3" id="KW-1185">Reference proteome</keyword>
<keyword evidence="1" id="KW-0812">Transmembrane</keyword>
<protein>
    <submittedName>
        <fullName evidence="2">Uncharacterized protein</fullName>
    </submittedName>
</protein>
<proteinExistence type="predicted"/>
<keyword evidence="1" id="KW-0472">Membrane</keyword>
<feature type="transmembrane region" description="Helical" evidence="1">
    <location>
        <begin position="32"/>
        <end position="58"/>
    </location>
</feature>
<accession>C1GPF3</accession>
<keyword evidence="1" id="KW-1133">Transmembrane helix</keyword>
<sequence length="139" mass="14578">MAALCTLMDQFQEPQLVETGGAPIVSTISAQAIVVVVVVIIIIIMKLSVVLSTCILAIMPTSTLAWRFIRGGRDVLTGTDSTQCQPVPTAELFDIGTCRQALFFGGPGCTGQPIAVPPRPGPQRFPPGSTGVRITCPPS</sequence>
<dbReference type="VEuPathDB" id="FungiDB:PAAG_00398"/>
<organism evidence="2 3">
    <name type="scientific">Paracoccidioides lutzii (strain ATCC MYA-826 / Pb01)</name>
    <name type="common">Paracoccidioides brasiliensis</name>
    <dbReference type="NCBI Taxonomy" id="502779"/>
    <lineage>
        <taxon>Eukaryota</taxon>
        <taxon>Fungi</taxon>
        <taxon>Dikarya</taxon>
        <taxon>Ascomycota</taxon>
        <taxon>Pezizomycotina</taxon>
        <taxon>Eurotiomycetes</taxon>
        <taxon>Eurotiomycetidae</taxon>
        <taxon>Onygenales</taxon>
        <taxon>Ajellomycetaceae</taxon>
        <taxon>Paracoccidioides</taxon>
    </lineage>
</organism>
<name>C1GPF3_PARBA</name>
<gene>
    <name evidence="2" type="ORF">PAAG_00398</name>
</gene>